<sequence length="760" mass="84563">MRSVLLRVYGIVQGVGFRPTVARHAQACQVTGYVCNKGPYVEIAIEGEEHQVDKMIDCVIHQPPKQAMIIRHEVFNASLHHYSDFQIVTSQKTKGEIYISPDLAICDDCVRELYDPHNRRYLHPFINCTNCGPRLTILEGLPYDRERTSMKAFPMCPECEKEYHDPQSRFYDAQPVSCHECGPEVYILGHEEIREREAIIYTRQALKEGKIVAIKGIGGFHLAVDAKNEKAVSRLRALKHRPRKPFAVMAKNLTTVKSFAHVSKAQEAVLTGVQKPICLLEKKGSSLAESVAPGNPKVGVMLPYAPLQHLLFRYDDGLKTPDVLIMTSANDSGAPIVHNDEEALAECASLCDVILSHNRVIRIRCDDSVMDFYHDAPYMIRRSRGYAPLPYYVSTSYEGAVLAIGGELKNTFCIGKNQLLYPSSYIGDLSDIRSVKSLQSTMKLMTSLLEVDPDLIVCDPHPQYNAKRVGESLGKEVVYVQHHYAHILSCMAENDVHDKVIGVAFDGTGYGDDGTIWGGEIFICDPLHYKRVSHIQPFLQLGGDASSLEGYRGAVSMLLDLYDDPQDLVMKLGLCDLSHYKVLRAMHARKLNAVTSTSAGRLFDAISAILGLCLRSTYEGEAATALQFAALQGKRQTLSIDVKAKQDLLPTKRLVAEITKRRFNGEDVHDLAYLFHDGLAQMIVSEVIRIAQNNHLQKVALSGGCFQNTLLLALVETRLKEAGFCVYIHHLLPPNDGGIACGQAYYGLACLKERRNDSCV</sequence>
<dbReference type="InterPro" id="IPR036046">
    <property type="entry name" value="Acylphosphatase-like_dom_sf"/>
</dbReference>
<dbReference type="Gene3D" id="3.30.420.40">
    <property type="match status" value="1"/>
</dbReference>
<dbReference type="InterPro" id="IPR043129">
    <property type="entry name" value="ATPase_NBD"/>
</dbReference>
<evidence type="ECO:0000313" key="14">
    <source>
        <dbReference type="EMBL" id="BBH26373.1"/>
    </source>
</evidence>
<comment type="pathway">
    <text evidence="1">Protein modification; [NiFe] hydrogenase maturation.</text>
</comment>
<reference evidence="14 15" key="1">
    <citation type="submission" date="2018-11" db="EMBL/GenBank/DDBJ databases">
        <title>Novel Erysipelotrichaceae bacterium isolated from small intestine of a swine.</title>
        <authorList>
            <person name="Kim J.S."/>
            <person name="Choe H."/>
            <person name="Lee Y.R."/>
            <person name="Kim K.M."/>
            <person name="Park D.S."/>
        </authorList>
    </citation>
    <scope>NUCLEOTIDE SEQUENCE [LARGE SCALE GENOMIC DNA]</scope>
    <source>
        <strain evidence="14 15">SG0102</strain>
    </source>
</reference>
<keyword evidence="5" id="KW-0479">Metal-binding</keyword>
<dbReference type="PANTHER" id="PTHR42959">
    <property type="entry name" value="CARBAMOYLTRANSFERASE"/>
    <property type="match status" value="1"/>
</dbReference>
<dbReference type="AlphaFoldDB" id="A0A3G9JMZ1"/>
<dbReference type="SUPFAM" id="SSF53067">
    <property type="entry name" value="Actin-like ATPase domain"/>
    <property type="match status" value="1"/>
</dbReference>
<evidence type="ECO:0000256" key="10">
    <source>
        <dbReference type="PIRNR" id="PIRNR006256"/>
    </source>
</evidence>
<dbReference type="PROSITE" id="PS51163">
    <property type="entry name" value="YRDC"/>
    <property type="match status" value="1"/>
</dbReference>
<evidence type="ECO:0000256" key="9">
    <source>
        <dbReference type="ARBA" id="ARBA00048220"/>
    </source>
</evidence>
<dbReference type="Proteomes" id="UP000268059">
    <property type="component" value="Chromosome"/>
</dbReference>
<dbReference type="GO" id="GO:0051604">
    <property type="term" value="P:protein maturation"/>
    <property type="evidence" value="ECO:0007669"/>
    <property type="project" value="TreeGrafter"/>
</dbReference>
<feature type="domain" description="Acylphosphatase-like" evidence="12">
    <location>
        <begin position="3"/>
        <end position="89"/>
    </location>
</feature>
<dbReference type="Gene3D" id="3.30.110.120">
    <property type="match status" value="1"/>
</dbReference>
<dbReference type="InterPro" id="IPR001792">
    <property type="entry name" value="Acylphosphatase-like_dom"/>
</dbReference>
<evidence type="ECO:0000256" key="2">
    <source>
        <dbReference type="ARBA" id="ARBA00005614"/>
    </source>
</evidence>
<keyword evidence="6" id="KW-0863">Zinc-finger</keyword>
<dbReference type="Pfam" id="PF22521">
    <property type="entry name" value="HypF_C_2"/>
    <property type="match status" value="1"/>
</dbReference>
<dbReference type="GO" id="GO:0016874">
    <property type="term" value="F:ligase activity"/>
    <property type="evidence" value="ECO:0007669"/>
    <property type="project" value="UniProtKB-UniRule"/>
</dbReference>
<dbReference type="PIRSF" id="PIRSF006256">
    <property type="entry name" value="CMPcnvr_hdrg_mat"/>
    <property type="match status" value="1"/>
</dbReference>
<dbReference type="InterPro" id="IPR017945">
    <property type="entry name" value="DHBP_synth_RibB-like_a/b_dom"/>
</dbReference>
<evidence type="ECO:0000256" key="8">
    <source>
        <dbReference type="ARBA" id="ARBA00047645"/>
    </source>
</evidence>
<comment type="catalytic activity">
    <reaction evidence="9">
        <text>C-terminal L-cysteinyl-[HypE protein] + carbamoyl phosphate + ATP + H2O = C-terminal S-carboxamide-L-cysteinyl-[HypE protein] + AMP + phosphate + diphosphate + H(+)</text>
        <dbReference type="Rhea" id="RHEA:55636"/>
        <dbReference type="Rhea" id="RHEA-COMP:14247"/>
        <dbReference type="Rhea" id="RHEA-COMP:14392"/>
        <dbReference type="ChEBI" id="CHEBI:15377"/>
        <dbReference type="ChEBI" id="CHEBI:15378"/>
        <dbReference type="ChEBI" id="CHEBI:30616"/>
        <dbReference type="ChEBI" id="CHEBI:33019"/>
        <dbReference type="ChEBI" id="CHEBI:43474"/>
        <dbReference type="ChEBI" id="CHEBI:58228"/>
        <dbReference type="ChEBI" id="CHEBI:76913"/>
        <dbReference type="ChEBI" id="CHEBI:139126"/>
        <dbReference type="ChEBI" id="CHEBI:456215"/>
    </reaction>
</comment>
<evidence type="ECO:0000256" key="11">
    <source>
        <dbReference type="PROSITE-ProRule" id="PRU00520"/>
    </source>
</evidence>
<dbReference type="Pfam" id="PF01300">
    <property type="entry name" value="Sua5_yciO_yrdC"/>
    <property type="match status" value="1"/>
</dbReference>
<feature type="active site" evidence="11">
    <location>
        <position position="36"/>
    </location>
</feature>
<gene>
    <name evidence="14" type="ORF">SG0102_13070</name>
</gene>
<dbReference type="PROSITE" id="PS00150">
    <property type="entry name" value="ACYLPHOSPHATASE_1"/>
    <property type="match status" value="1"/>
</dbReference>
<dbReference type="PANTHER" id="PTHR42959:SF1">
    <property type="entry name" value="CARBAMOYLTRANSFERASE HYPF"/>
    <property type="match status" value="1"/>
</dbReference>
<dbReference type="SUPFAM" id="SSF55821">
    <property type="entry name" value="YrdC/RibB"/>
    <property type="match status" value="1"/>
</dbReference>
<evidence type="ECO:0000256" key="3">
    <source>
        <dbReference type="ARBA" id="ARBA00008097"/>
    </source>
</evidence>
<dbReference type="Pfam" id="PF00708">
    <property type="entry name" value="Acylphosphatase"/>
    <property type="match status" value="1"/>
</dbReference>
<dbReference type="GO" id="GO:0003725">
    <property type="term" value="F:double-stranded RNA binding"/>
    <property type="evidence" value="ECO:0007669"/>
    <property type="project" value="InterPro"/>
</dbReference>
<comment type="similarity">
    <text evidence="3 10">Belongs to the carbamoyltransferase HypF family.</text>
</comment>
<dbReference type="OrthoDB" id="9808093at2"/>
<dbReference type="InterPro" id="IPR041440">
    <property type="entry name" value="HypF_C"/>
</dbReference>
<dbReference type="KEGG" id="ebm:SG0102_13070"/>
<keyword evidence="7" id="KW-0862">Zinc</keyword>
<comment type="similarity">
    <text evidence="2">Belongs to the acylphosphatase family.</text>
</comment>
<name>A0A3G9JMZ1_9FIRM</name>
<dbReference type="InterPro" id="IPR051060">
    <property type="entry name" value="Carbamoyltrans_HypF-like"/>
</dbReference>
<comment type="catalytic activity">
    <reaction evidence="8 11">
        <text>an acyl phosphate + H2O = a carboxylate + phosphate + H(+)</text>
        <dbReference type="Rhea" id="RHEA:14965"/>
        <dbReference type="ChEBI" id="CHEBI:15377"/>
        <dbReference type="ChEBI" id="CHEBI:15378"/>
        <dbReference type="ChEBI" id="CHEBI:29067"/>
        <dbReference type="ChEBI" id="CHEBI:43474"/>
        <dbReference type="ChEBI" id="CHEBI:59918"/>
        <dbReference type="EC" id="3.6.1.7"/>
    </reaction>
</comment>
<keyword evidence="4" id="KW-0436">Ligase</keyword>
<evidence type="ECO:0000256" key="6">
    <source>
        <dbReference type="ARBA" id="ARBA00022771"/>
    </source>
</evidence>
<keyword evidence="15" id="KW-1185">Reference proteome</keyword>
<keyword evidence="14" id="KW-0808">Transferase</keyword>
<dbReference type="Gene3D" id="3.30.420.360">
    <property type="match status" value="1"/>
</dbReference>
<feature type="domain" description="YrdC-like" evidence="13">
    <location>
        <begin position="196"/>
        <end position="385"/>
    </location>
</feature>
<evidence type="ECO:0000256" key="1">
    <source>
        <dbReference type="ARBA" id="ARBA00004711"/>
    </source>
</evidence>
<dbReference type="GO" id="GO:0016743">
    <property type="term" value="F:carboxyl- or carbamoyltransferase activity"/>
    <property type="evidence" value="ECO:0007669"/>
    <property type="project" value="UniProtKB-UniRule"/>
</dbReference>
<proteinExistence type="inferred from homology"/>
<evidence type="ECO:0000256" key="7">
    <source>
        <dbReference type="ARBA" id="ARBA00022833"/>
    </source>
</evidence>
<dbReference type="GO" id="GO:0008270">
    <property type="term" value="F:zinc ion binding"/>
    <property type="evidence" value="ECO:0007669"/>
    <property type="project" value="UniProtKB-KW"/>
</dbReference>
<evidence type="ECO:0000259" key="12">
    <source>
        <dbReference type="PROSITE" id="PS51160"/>
    </source>
</evidence>
<dbReference type="NCBIfam" id="TIGR00143">
    <property type="entry name" value="hypF"/>
    <property type="match status" value="1"/>
</dbReference>
<dbReference type="InterPro" id="IPR004421">
    <property type="entry name" value="Carbamoyltransferase_HypF"/>
</dbReference>
<dbReference type="InterPro" id="IPR017968">
    <property type="entry name" value="Acylphosphatase_CS"/>
</dbReference>
<dbReference type="GO" id="GO:0003998">
    <property type="term" value="F:acylphosphatase activity"/>
    <property type="evidence" value="ECO:0007669"/>
    <property type="project" value="UniProtKB-EC"/>
</dbReference>
<dbReference type="InterPro" id="IPR055128">
    <property type="entry name" value="HypF_C_2"/>
</dbReference>
<dbReference type="RefSeq" id="WP_125119246.1">
    <property type="nucleotide sequence ID" value="NZ_AP019309.1"/>
</dbReference>
<feature type="active site" evidence="11">
    <location>
        <position position="18"/>
    </location>
</feature>
<keyword evidence="11" id="KW-0378">Hydrolase</keyword>
<evidence type="ECO:0000256" key="4">
    <source>
        <dbReference type="ARBA" id="ARBA00022598"/>
    </source>
</evidence>
<dbReference type="PROSITE" id="PS51160">
    <property type="entry name" value="ACYLPHOSPHATASE_3"/>
    <property type="match status" value="1"/>
</dbReference>
<evidence type="ECO:0000313" key="15">
    <source>
        <dbReference type="Proteomes" id="UP000268059"/>
    </source>
</evidence>
<dbReference type="InterPro" id="IPR006070">
    <property type="entry name" value="Sua5-like_dom"/>
</dbReference>
<dbReference type="EMBL" id="AP019309">
    <property type="protein sequence ID" value="BBH26373.1"/>
    <property type="molecule type" value="Genomic_DNA"/>
</dbReference>
<protein>
    <recommendedName>
        <fullName evidence="10">Carbamoyltransferase</fullName>
        <ecNumber evidence="10">6.2.-.-</ecNumber>
    </recommendedName>
</protein>
<evidence type="ECO:0000256" key="5">
    <source>
        <dbReference type="ARBA" id="ARBA00022723"/>
    </source>
</evidence>
<dbReference type="UniPathway" id="UPA00335"/>
<dbReference type="SUPFAM" id="SSF54975">
    <property type="entry name" value="Acylphosphatase/BLUF domain-like"/>
    <property type="match status" value="1"/>
</dbReference>
<dbReference type="EC" id="6.2.-.-" evidence="10"/>
<dbReference type="InParanoid" id="A0A3G9JMZ1"/>
<accession>A0A3G9JMZ1</accession>
<organism evidence="14 15">
    <name type="scientific">Intestinibaculum porci</name>
    <dbReference type="NCBI Taxonomy" id="2487118"/>
    <lineage>
        <taxon>Bacteria</taxon>
        <taxon>Bacillati</taxon>
        <taxon>Bacillota</taxon>
        <taxon>Erysipelotrichia</taxon>
        <taxon>Erysipelotrichales</taxon>
        <taxon>Erysipelotrichaceae</taxon>
        <taxon>Intestinibaculum</taxon>
    </lineage>
</organism>
<dbReference type="InterPro" id="IPR011125">
    <property type="entry name" value="Znf_HypF"/>
</dbReference>
<dbReference type="Pfam" id="PF17788">
    <property type="entry name" value="HypF_C"/>
    <property type="match status" value="1"/>
</dbReference>
<dbReference type="Gene3D" id="3.90.870.50">
    <property type="match status" value="1"/>
</dbReference>
<evidence type="ECO:0000259" key="13">
    <source>
        <dbReference type="PROSITE" id="PS51163"/>
    </source>
</evidence>
<dbReference type="Pfam" id="PF07503">
    <property type="entry name" value="zf-HYPF"/>
    <property type="match status" value="2"/>
</dbReference>